<dbReference type="CDD" id="cd02440">
    <property type="entry name" value="AdoMet_MTases"/>
    <property type="match status" value="1"/>
</dbReference>
<reference evidence="2 3" key="1">
    <citation type="submission" date="2020-08" db="EMBL/GenBank/DDBJ databases">
        <title>Sequencing the genomes of 1000 actinobacteria strains.</title>
        <authorList>
            <person name="Klenk H.-P."/>
        </authorList>
    </citation>
    <scope>NUCLEOTIDE SEQUENCE [LARGE SCALE GENOMIC DNA]</scope>
    <source>
        <strain evidence="2 3">DSM 43149</strain>
    </source>
</reference>
<proteinExistence type="predicted"/>
<dbReference type="Gene3D" id="3.40.50.150">
    <property type="entry name" value="Vaccinia Virus protein VP39"/>
    <property type="match status" value="1"/>
</dbReference>
<dbReference type="InterPro" id="IPR029063">
    <property type="entry name" value="SAM-dependent_MTases_sf"/>
</dbReference>
<name>A0A7W7HW08_9ACTN</name>
<feature type="domain" description="Methyltransferase small" evidence="1">
    <location>
        <begin position="151"/>
        <end position="279"/>
    </location>
</feature>
<keyword evidence="2" id="KW-0489">Methyltransferase</keyword>
<keyword evidence="3" id="KW-1185">Reference proteome</keyword>
<dbReference type="EMBL" id="JACHNH010000001">
    <property type="protein sequence ID" value="MBB4761833.1"/>
    <property type="molecule type" value="Genomic_DNA"/>
</dbReference>
<organism evidence="2 3">
    <name type="scientific">Actinoplanes digitatis</name>
    <dbReference type="NCBI Taxonomy" id="1868"/>
    <lineage>
        <taxon>Bacteria</taxon>
        <taxon>Bacillati</taxon>
        <taxon>Actinomycetota</taxon>
        <taxon>Actinomycetes</taxon>
        <taxon>Micromonosporales</taxon>
        <taxon>Micromonosporaceae</taxon>
        <taxon>Actinoplanes</taxon>
    </lineage>
</organism>
<dbReference type="Pfam" id="PF05175">
    <property type="entry name" value="MTS"/>
    <property type="match status" value="1"/>
</dbReference>
<evidence type="ECO:0000313" key="3">
    <source>
        <dbReference type="Proteomes" id="UP000578112"/>
    </source>
</evidence>
<protein>
    <submittedName>
        <fullName evidence="2">Methylase of polypeptide subunit release factors</fullName>
    </submittedName>
</protein>
<dbReference type="GO" id="GO:0008168">
    <property type="term" value="F:methyltransferase activity"/>
    <property type="evidence" value="ECO:0007669"/>
    <property type="project" value="UniProtKB-KW"/>
</dbReference>
<dbReference type="InterPro" id="IPR007848">
    <property type="entry name" value="Small_mtfrase_dom"/>
</dbReference>
<keyword evidence="2" id="KW-0808">Transferase</keyword>
<evidence type="ECO:0000313" key="2">
    <source>
        <dbReference type="EMBL" id="MBB4761833.1"/>
    </source>
</evidence>
<sequence>MRPDLAELPAELTCPAGLRALAGHLRGAGFDADRAAGLLGAPSPEHLLGDPARYAFFAGPVPPGPVAVLTWLFILNARVPADLVRGGLDRELIELLRDLGLLATAGDGYRGTVSITPYRSRFFVSDQLFTCTGPQQVRANTGPGLVMPPHASSLLALATVDRIDDTLLDVGCGGGFLAVNAAARCGTVAGIDPNPRCARLAGWNGVLNGVEAGFAVADIASFTVPGDDRFGALIFNTPTLPRIRSTEDSEWGQSTADRLVRQTLDAAPRILRPGGTAYVQALVEVPRRYSSAAAAVRDWAGGHDVTVTPIDAPQLSVTREQLRRRRLPGHSLLAYGARSGELLDALAARDVVAVEPVTIAARVRP</sequence>
<dbReference type="SUPFAM" id="SSF53335">
    <property type="entry name" value="S-adenosyl-L-methionine-dependent methyltransferases"/>
    <property type="match status" value="1"/>
</dbReference>
<evidence type="ECO:0000259" key="1">
    <source>
        <dbReference type="Pfam" id="PF05175"/>
    </source>
</evidence>
<dbReference type="AlphaFoldDB" id="A0A7W7HW08"/>
<dbReference type="RefSeq" id="WP_184992501.1">
    <property type="nucleotide sequence ID" value="NZ_BOMK01000001.1"/>
</dbReference>
<dbReference type="Proteomes" id="UP000578112">
    <property type="component" value="Unassembled WGS sequence"/>
</dbReference>
<dbReference type="GO" id="GO:0032259">
    <property type="term" value="P:methylation"/>
    <property type="evidence" value="ECO:0007669"/>
    <property type="project" value="UniProtKB-KW"/>
</dbReference>
<gene>
    <name evidence="2" type="ORF">BJ971_002389</name>
</gene>
<comment type="caution">
    <text evidence="2">The sequence shown here is derived from an EMBL/GenBank/DDBJ whole genome shotgun (WGS) entry which is preliminary data.</text>
</comment>
<accession>A0A7W7HW08</accession>